<dbReference type="AlphaFoldDB" id="A0A073HZ31"/>
<dbReference type="EMBL" id="ARYC01019241">
    <property type="protein sequence ID" value="KEJ82466.1"/>
    <property type="molecule type" value="Genomic_DNA"/>
</dbReference>
<evidence type="ECO:0000313" key="2">
    <source>
        <dbReference type="EMBL" id="KEJ82466.1"/>
    </source>
</evidence>
<name>A0A073HZ31_9SPIT</name>
<protein>
    <submittedName>
        <fullName evidence="2">Uncharacterized protein</fullName>
    </submittedName>
</protein>
<feature type="region of interest" description="Disordered" evidence="1">
    <location>
        <begin position="260"/>
        <end position="281"/>
    </location>
</feature>
<accession>A0A073HZ31</accession>
<evidence type="ECO:0000313" key="3">
    <source>
        <dbReference type="Proteomes" id="UP000053232"/>
    </source>
</evidence>
<keyword evidence="3" id="KW-1185">Reference proteome</keyword>
<organism evidence="2 3">
    <name type="scientific">Oxytricha trifallax</name>
    <dbReference type="NCBI Taxonomy" id="1172189"/>
    <lineage>
        <taxon>Eukaryota</taxon>
        <taxon>Sar</taxon>
        <taxon>Alveolata</taxon>
        <taxon>Ciliophora</taxon>
        <taxon>Intramacronucleata</taxon>
        <taxon>Spirotrichea</taxon>
        <taxon>Stichotrichia</taxon>
        <taxon>Sporadotrichida</taxon>
        <taxon>Oxytrichidae</taxon>
        <taxon>Oxytrichinae</taxon>
        <taxon>Oxytricha</taxon>
    </lineage>
</organism>
<proteinExistence type="predicted"/>
<dbReference type="Proteomes" id="UP000053232">
    <property type="component" value="Unassembled WGS sequence"/>
</dbReference>
<sequence length="509" mass="61412">MTAQIRSVMIYKYTPLIAAKFLKIEDIEKMELQLKRIAFRTSRDIPNVILRNVTELKETNTSEIIRELVLKNMKKINLKIDNFIKPKKVNEEIKKQENESKKRNKIFITKNVIDTMMAISQGRTLANYGMQHYCIVHKVCVDANHMKACNLINSAGDQNRFSKQIKEKRIVDMNKPEQIEIIANMVWLDDRIRKLETHQYYQPIRKTFRISYVKKKNQDFNELNLNTSKEIEHLSERNRRVQQYKWERYNQNNKLKLLEKSSNQRRRPMNRTNFSKRNNEEEIKYERRERFENRGHYNKKRDFWNKVQEVRFNHRDRSKDQEAMGMRNEEHYQVPLNKQMGFKSRLKIGKTNPSKRINETQAQRVSFDKHADGSECIQKDQMKFKSLIDLSEVQCRGFDKIIYAKKGWTPMVTRMITTVCCPSSRTKIEKALVQRFDDRERARRKGVNHKELWSEKQHNHWRETNAEWKHFDLIPGNHIQEETMEAFSRQIEEVQFSQSRQEYIYHQQS</sequence>
<evidence type="ECO:0000256" key="1">
    <source>
        <dbReference type="SAM" id="MobiDB-lite"/>
    </source>
</evidence>
<gene>
    <name evidence="2" type="ORF">OXYTRIMIC_060</name>
</gene>
<comment type="caution">
    <text evidence="2">The sequence shown here is derived from an EMBL/GenBank/DDBJ whole genome shotgun (WGS) entry which is preliminary data.</text>
</comment>
<reference evidence="3" key="1">
    <citation type="journal article" date="2014" name="Cell">
        <title>The Architecture of a Scrambled Genome Reveals Massive Levels of Genomic Rearrangement during Development.</title>
        <authorList>
            <person name="Chen X."/>
            <person name="Bracht J.R."/>
            <person name="Goldman A.D."/>
            <person name="Dolzhenko E."/>
            <person name="Clay D.M."/>
            <person name="Swart E.C."/>
            <person name="Perlman D.H."/>
            <person name="Doak T.G."/>
            <person name="Stuart A."/>
            <person name="Amemiya C.T."/>
            <person name="Sebra R.P."/>
            <person name="Landweber L.F."/>
        </authorList>
    </citation>
    <scope>NUCLEOTIDE SEQUENCE [LARGE SCALE GENOMIC DNA]</scope>
    <source>
        <strain evidence="3">JRB310</strain>
    </source>
</reference>